<gene>
    <name evidence="2" type="ORF">GR167_14345</name>
</gene>
<evidence type="ECO:0000256" key="1">
    <source>
        <dbReference type="SAM" id="SignalP"/>
    </source>
</evidence>
<dbReference type="Proteomes" id="UP000479043">
    <property type="component" value="Unassembled WGS sequence"/>
</dbReference>
<reference evidence="2 3" key="1">
    <citation type="submission" date="2020-01" db="EMBL/GenBank/DDBJ databases">
        <authorList>
            <person name="Chen S."/>
        </authorList>
    </citation>
    <scope>NUCLEOTIDE SEQUENCE [LARGE SCALE GENOMIC DNA]</scope>
    <source>
        <strain evidence="2 3">GS-10</strain>
    </source>
</reference>
<feature type="chain" id="PRO_5026978082" description="Secreted protein" evidence="1">
    <location>
        <begin position="24"/>
        <end position="93"/>
    </location>
</feature>
<name>A0A6L8LKJ2_9RHOB</name>
<evidence type="ECO:0008006" key="4">
    <source>
        <dbReference type="Google" id="ProtNLM"/>
    </source>
</evidence>
<dbReference type="AlphaFoldDB" id="A0A6L8LKJ2"/>
<comment type="caution">
    <text evidence="2">The sequence shown here is derived from an EMBL/GenBank/DDBJ whole genome shotgun (WGS) entry which is preliminary data.</text>
</comment>
<dbReference type="RefSeq" id="WP_212769982.1">
    <property type="nucleotide sequence ID" value="NZ_WWEN01000006.1"/>
</dbReference>
<organism evidence="2 3">
    <name type="scientific">Thalassovita mangrovi</name>
    <dbReference type="NCBI Taxonomy" id="2692236"/>
    <lineage>
        <taxon>Bacteria</taxon>
        <taxon>Pseudomonadati</taxon>
        <taxon>Pseudomonadota</taxon>
        <taxon>Alphaproteobacteria</taxon>
        <taxon>Rhodobacterales</taxon>
        <taxon>Roseobacteraceae</taxon>
        <taxon>Thalassovita</taxon>
    </lineage>
</organism>
<accession>A0A6L8LKJ2</accession>
<evidence type="ECO:0000313" key="2">
    <source>
        <dbReference type="EMBL" id="MYM56494.1"/>
    </source>
</evidence>
<proteinExistence type="predicted"/>
<evidence type="ECO:0000313" key="3">
    <source>
        <dbReference type="Proteomes" id="UP000479043"/>
    </source>
</evidence>
<keyword evidence="3" id="KW-1185">Reference proteome</keyword>
<dbReference type="EMBL" id="WWEN01000006">
    <property type="protein sequence ID" value="MYM56494.1"/>
    <property type="molecule type" value="Genomic_DNA"/>
</dbReference>
<keyword evidence="1" id="KW-0732">Signal</keyword>
<sequence length="93" mass="9997">MKTYQRLAILAAAALLPAAAAQADPNTYPFPSRENYCPAGLQPVYYDGAVSCSIPNQTESYFSVMRENAYGARSYRASSGAICPEGVKGCYTE</sequence>
<feature type="signal peptide" evidence="1">
    <location>
        <begin position="1"/>
        <end position="23"/>
    </location>
</feature>
<protein>
    <recommendedName>
        <fullName evidence="4">Secreted protein</fullName>
    </recommendedName>
</protein>